<feature type="region of interest" description="Disordered" evidence="4">
    <location>
        <begin position="271"/>
        <end position="309"/>
    </location>
</feature>
<evidence type="ECO:0000259" key="6">
    <source>
        <dbReference type="SMART" id="SM01088"/>
    </source>
</evidence>
<feature type="domain" description="Nematode cuticle collagen N-terminal" evidence="6">
    <location>
        <begin position="6"/>
        <end position="58"/>
    </location>
</feature>
<proteinExistence type="predicted"/>
<evidence type="ECO:0000313" key="8">
    <source>
        <dbReference type="Proteomes" id="UP000218231"/>
    </source>
</evidence>
<evidence type="ECO:0000256" key="3">
    <source>
        <dbReference type="ARBA" id="ARBA00023157"/>
    </source>
</evidence>
<protein>
    <recommendedName>
        <fullName evidence="6">Nematode cuticle collagen N-terminal domain-containing protein</fullName>
    </recommendedName>
</protein>
<dbReference type="Proteomes" id="UP000218231">
    <property type="component" value="Unassembled WGS sequence"/>
</dbReference>
<dbReference type="PANTHER" id="PTHR24637:SF294">
    <property type="entry name" value="NEMATODE CUTICLE COLLAGEN N-TERMINAL DOMAIN-CONTAINING PROTEIN"/>
    <property type="match status" value="1"/>
</dbReference>
<keyword evidence="5" id="KW-0812">Transmembrane</keyword>
<dbReference type="GO" id="GO:0042302">
    <property type="term" value="F:structural constituent of cuticle"/>
    <property type="evidence" value="ECO:0007669"/>
    <property type="project" value="InterPro"/>
</dbReference>
<feature type="transmembrane region" description="Helical" evidence="5">
    <location>
        <begin position="7"/>
        <end position="26"/>
    </location>
</feature>
<evidence type="ECO:0000313" key="7">
    <source>
        <dbReference type="EMBL" id="PAV87185.1"/>
    </source>
</evidence>
<keyword evidence="3" id="KW-1015">Disulfide bond</keyword>
<accession>A0A2A2LM94</accession>
<dbReference type="SMART" id="SM01088">
    <property type="entry name" value="Col_cuticle_N"/>
    <property type="match status" value="1"/>
</dbReference>
<evidence type="ECO:0000256" key="1">
    <source>
        <dbReference type="ARBA" id="ARBA00011518"/>
    </source>
</evidence>
<keyword evidence="5" id="KW-1133">Transmembrane helix</keyword>
<keyword evidence="8" id="KW-1185">Reference proteome</keyword>
<feature type="region of interest" description="Disordered" evidence="4">
    <location>
        <begin position="128"/>
        <end position="223"/>
    </location>
</feature>
<gene>
    <name evidence="7" type="ORF">WR25_02391</name>
</gene>
<sequence length="309" mass="33268">MLSARNAGYAACGCSISALFICLYYVPTLVVKIQNINEQLKVDSDDFKVMADMTWNELTKTRMSSSTGRFRRQYDTYGAAPKKTYPLHNAYVKEDAFVESSGQCSCNGNNNCPSGPPVEFSNIQKEELGNAGRPGLDGEPGKPGEPGAPGLAGVAPPVTIEPWPTRTSLESKVVKDTLDSQVPQENSERREAKAEMESEKGGDGPKGPVGFPGRDGARGQDGEIGPAGPTVLLVPMEIIANVLVNIDCCLNQIYIPITERSSLGVNKYPETKYDSGVSNEAPGYQPKPPSYQDQAVSKPDNNPYSKKKA</sequence>
<evidence type="ECO:0000256" key="2">
    <source>
        <dbReference type="ARBA" id="ARBA00022737"/>
    </source>
</evidence>
<feature type="compositionally biased region" description="Basic and acidic residues" evidence="4">
    <location>
        <begin position="186"/>
        <end position="203"/>
    </location>
</feature>
<comment type="subunit">
    <text evidence="1">Collagen polypeptide chains are complexed within the cuticle by disulfide bonds and other types of covalent cross-links.</text>
</comment>
<reference evidence="7 8" key="1">
    <citation type="journal article" date="2017" name="Curr. Biol.">
        <title>Genome architecture and evolution of a unichromosomal asexual nematode.</title>
        <authorList>
            <person name="Fradin H."/>
            <person name="Zegar C."/>
            <person name="Gutwein M."/>
            <person name="Lucas J."/>
            <person name="Kovtun M."/>
            <person name="Corcoran D."/>
            <person name="Baugh L.R."/>
            <person name="Kiontke K."/>
            <person name="Gunsalus K."/>
            <person name="Fitch D.H."/>
            <person name="Piano F."/>
        </authorList>
    </citation>
    <scope>NUCLEOTIDE SEQUENCE [LARGE SCALE GENOMIC DNA]</scope>
    <source>
        <strain evidence="7">PF1309</strain>
    </source>
</reference>
<keyword evidence="5" id="KW-0472">Membrane</keyword>
<dbReference type="Gene3D" id="1.20.5.320">
    <property type="entry name" value="6-Phosphogluconate Dehydrogenase, domain 3"/>
    <property type="match status" value="1"/>
</dbReference>
<dbReference type="EMBL" id="LIAE01006601">
    <property type="protein sequence ID" value="PAV87185.1"/>
    <property type="molecule type" value="Genomic_DNA"/>
</dbReference>
<dbReference type="OrthoDB" id="10037288at2759"/>
<dbReference type="Pfam" id="PF01484">
    <property type="entry name" value="Col_cuticle_N"/>
    <property type="match status" value="1"/>
</dbReference>
<comment type="caution">
    <text evidence="7">The sequence shown here is derived from an EMBL/GenBank/DDBJ whole genome shotgun (WGS) entry which is preliminary data.</text>
</comment>
<dbReference type="PANTHER" id="PTHR24637">
    <property type="entry name" value="COLLAGEN"/>
    <property type="match status" value="1"/>
</dbReference>
<keyword evidence="2" id="KW-0677">Repeat</keyword>
<evidence type="ECO:0000256" key="5">
    <source>
        <dbReference type="SAM" id="Phobius"/>
    </source>
</evidence>
<name>A0A2A2LM94_9BILA</name>
<feature type="compositionally biased region" description="Low complexity" evidence="4">
    <location>
        <begin position="148"/>
        <end position="158"/>
    </location>
</feature>
<dbReference type="AlphaFoldDB" id="A0A2A2LM94"/>
<feature type="compositionally biased region" description="Polar residues" evidence="4">
    <location>
        <begin position="291"/>
        <end position="309"/>
    </location>
</feature>
<organism evidence="7 8">
    <name type="scientific">Diploscapter pachys</name>
    <dbReference type="NCBI Taxonomy" id="2018661"/>
    <lineage>
        <taxon>Eukaryota</taxon>
        <taxon>Metazoa</taxon>
        <taxon>Ecdysozoa</taxon>
        <taxon>Nematoda</taxon>
        <taxon>Chromadorea</taxon>
        <taxon>Rhabditida</taxon>
        <taxon>Rhabditina</taxon>
        <taxon>Rhabditomorpha</taxon>
        <taxon>Rhabditoidea</taxon>
        <taxon>Rhabditidae</taxon>
        <taxon>Diploscapter</taxon>
    </lineage>
</organism>
<dbReference type="STRING" id="2018661.A0A2A2LM94"/>
<dbReference type="InterPro" id="IPR002486">
    <property type="entry name" value="Col_cuticle_N"/>
</dbReference>
<evidence type="ECO:0000256" key="4">
    <source>
        <dbReference type="SAM" id="MobiDB-lite"/>
    </source>
</evidence>